<dbReference type="AlphaFoldDB" id="A0A0L7REM5"/>
<dbReference type="OrthoDB" id="5846437at2759"/>
<evidence type="ECO:0000259" key="8">
    <source>
        <dbReference type="PROSITE" id="PS50016"/>
    </source>
</evidence>
<keyword evidence="10" id="KW-1185">Reference proteome</keyword>
<dbReference type="SUPFAM" id="SSF57903">
    <property type="entry name" value="FYVE/PHD zinc finger"/>
    <property type="match status" value="1"/>
</dbReference>
<dbReference type="EMBL" id="KQ414609">
    <property type="protein sequence ID" value="KOC69280.1"/>
    <property type="molecule type" value="Genomic_DNA"/>
</dbReference>
<sequence>MYEDTEDASDIDEDFFNALALLHSTEDDSAEKLRKMLDTSIERKYGFDKTLMARMPKKFLQNTKTNSKSFTNEKSEVSSRKRENTWRKTGNPSILPNNTAESNWKPMKTFNVDVEDYGEKGDIPRISIPDEGSGDGLLCKICNGAKLGPLILLECQECQEVYHPLCHQPPVVDIDVYDPRIVWRCRKCMDTSSVNSVIAFDEKKVKRSHPANDASKIKEPSMKVEKLGKLNGNLLKNETSIGDETLSEISQKITEDTMPMKGSSHLNQKMTRTASSSHLKKRIGSKLSVTRPVVK</sequence>
<feature type="region of interest" description="Disordered" evidence="7">
    <location>
        <begin position="257"/>
        <end position="295"/>
    </location>
</feature>
<dbReference type="PROSITE" id="PS50016">
    <property type="entry name" value="ZF_PHD_2"/>
    <property type="match status" value="1"/>
</dbReference>
<dbReference type="STRING" id="597456.A0A0L7REM5"/>
<dbReference type="CDD" id="cd15501">
    <property type="entry name" value="PHD_Int12"/>
    <property type="match status" value="1"/>
</dbReference>
<dbReference type="Gene3D" id="3.30.40.10">
    <property type="entry name" value="Zinc/RING finger domain, C3HC4 (zinc finger)"/>
    <property type="match status" value="1"/>
</dbReference>
<dbReference type="GO" id="GO:0008270">
    <property type="term" value="F:zinc ion binding"/>
    <property type="evidence" value="ECO:0007669"/>
    <property type="project" value="UniProtKB-KW"/>
</dbReference>
<protein>
    <recommendedName>
        <fullName evidence="2">Integrator complex subunit 12</fullName>
    </recommendedName>
</protein>
<dbReference type="InterPro" id="IPR019787">
    <property type="entry name" value="Znf_PHD-finger"/>
</dbReference>
<evidence type="ECO:0000256" key="3">
    <source>
        <dbReference type="ARBA" id="ARBA00022723"/>
    </source>
</evidence>
<evidence type="ECO:0000256" key="5">
    <source>
        <dbReference type="ARBA" id="ARBA00022833"/>
    </source>
</evidence>
<keyword evidence="5" id="KW-0862">Zinc</keyword>
<feature type="domain" description="PHD-type" evidence="8">
    <location>
        <begin position="136"/>
        <end position="191"/>
    </location>
</feature>
<dbReference type="Proteomes" id="UP000053825">
    <property type="component" value="Unassembled WGS sequence"/>
</dbReference>
<proteinExistence type="inferred from homology"/>
<feature type="compositionally biased region" description="Basic and acidic residues" evidence="7">
    <location>
        <begin position="71"/>
        <end position="86"/>
    </location>
</feature>
<feature type="compositionally biased region" description="Polar residues" evidence="7">
    <location>
        <begin position="87"/>
        <end position="100"/>
    </location>
</feature>
<name>A0A0L7REM5_9HYME</name>
<dbReference type="InterPro" id="IPR001965">
    <property type="entry name" value="Znf_PHD"/>
</dbReference>
<keyword evidence="4 6" id="KW-0863">Zinc-finger</keyword>
<comment type="similarity">
    <text evidence="1">Belongs to the Integrator subunit 12 family.</text>
</comment>
<evidence type="ECO:0000256" key="2">
    <source>
        <dbReference type="ARBA" id="ARBA00016814"/>
    </source>
</evidence>
<keyword evidence="3" id="KW-0479">Metal-binding</keyword>
<dbReference type="InterPro" id="IPR039054">
    <property type="entry name" value="Int12_PHD"/>
</dbReference>
<evidence type="ECO:0000256" key="1">
    <source>
        <dbReference type="ARBA" id="ARBA00006009"/>
    </source>
</evidence>
<dbReference type="InterPro" id="IPR019786">
    <property type="entry name" value="Zinc_finger_PHD-type_CS"/>
</dbReference>
<evidence type="ECO:0000256" key="4">
    <source>
        <dbReference type="ARBA" id="ARBA00022771"/>
    </source>
</evidence>
<evidence type="ECO:0000313" key="10">
    <source>
        <dbReference type="Proteomes" id="UP000053825"/>
    </source>
</evidence>
<evidence type="ECO:0000256" key="6">
    <source>
        <dbReference type="PROSITE-ProRule" id="PRU00146"/>
    </source>
</evidence>
<dbReference type="InterPro" id="IPR011011">
    <property type="entry name" value="Znf_FYVE_PHD"/>
</dbReference>
<feature type="compositionally biased region" description="Polar residues" evidence="7">
    <location>
        <begin position="264"/>
        <end position="277"/>
    </location>
</feature>
<dbReference type="InterPro" id="IPR013083">
    <property type="entry name" value="Znf_RING/FYVE/PHD"/>
</dbReference>
<organism evidence="9 10">
    <name type="scientific">Habropoda laboriosa</name>
    <dbReference type="NCBI Taxonomy" id="597456"/>
    <lineage>
        <taxon>Eukaryota</taxon>
        <taxon>Metazoa</taxon>
        <taxon>Ecdysozoa</taxon>
        <taxon>Arthropoda</taxon>
        <taxon>Hexapoda</taxon>
        <taxon>Insecta</taxon>
        <taxon>Pterygota</taxon>
        <taxon>Neoptera</taxon>
        <taxon>Endopterygota</taxon>
        <taxon>Hymenoptera</taxon>
        <taxon>Apocrita</taxon>
        <taxon>Aculeata</taxon>
        <taxon>Apoidea</taxon>
        <taxon>Anthophila</taxon>
        <taxon>Apidae</taxon>
        <taxon>Habropoda</taxon>
    </lineage>
</organism>
<evidence type="ECO:0000256" key="7">
    <source>
        <dbReference type="SAM" id="MobiDB-lite"/>
    </source>
</evidence>
<gene>
    <name evidence="9" type="ORF">WH47_05943</name>
</gene>
<dbReference type="Pfam" id="PF00628">
    <property type="entry name" value="PHD"/>
    <property type="match status" value="1"/>
</dbReference>
<dbReference type="PROSITE" id="PS01359">
    <property type="entry name" value="ZF_PHD_1"/>
    <property type="match status" value="1"/>
</dbReference>
<evidence type="ECO:0000313" key="9">
    <source>
        <dbReference type="EMBL" id="KOC69280.1"/>
    </source>
</evidence>
<dbReference type="SMART" id="SM00249">
    <property type="entry name" value="PHD"/>
    <property type="match status" value="1"/>
</dbReference>
<feature type="region of interest" description="Disordered" evidence="7">
    <location>
        <begin position="62"/>
        <end position="100"/>
    </location>
</feature>
<reference evidence="9 10" key="1">
    <citation type="submission" date="2015-07" db="EMBL/GenBank/DDBJ databases">
        <title>The genome of Habropoda laboriosa.</title>
        <authorList>
            <person name="Pan H."/>
            <person name="Kapheim K."/>
        </authorList>
    </citation>
    <scope>NUCLEOTIDE SEQUENCE [LARGE SCALE GENOMIC DNA]</scope>
    <source>
        <strain evidence="9">0110345459</strain>
    </source>
</reference>
<accession>A0A0L7REM5</accession>